<feature type="domain" description="AB hydrolase-1" evidence="11">
    <location>
        <begin position="31"/>
        <end position="151"/>
    </location>
</feature>
<evidence type="ECO:0000256" key="4">
    <source>
        <dbReference type="ARBA" id="ARBA00012568"/>
    </source>
</evidence>
<evidence type="ECO:0000256" key="5">
    <source>
        <dbReference type="ARBA" id="ARBA00021843"/>
    </source>
</evidence>
<keyword evidence="9 12" id="KW-0378">Hydrolase</keyword>
<keyword evidence="6" id="KW-0031">Aminopeptidase</keyword>
<dbReference type="InterPro" id="IPR002410">
    <property type="entry name" value="Peptidase_S33"/>
</dbReference>
<evidence type="ECO:0000256" key="8">
    <source>
        <dbReference type="ARBA" id="ARBA00022670"/>
    </source>
</evidence>
<evidence type="ECO:0000313" key="12">
    <source>
        <dbReference type="EMBL" id="AXJ05815.1"/>
    </source>
</evidence>
<dbReference type="PRINTS" id="PR00793">
    <property type="entry name" value="PROAMNOPTASE"/>
</dbReference>
<dbReference type="InterPro" id="IPR005944">
    <property type="entry name" value="Pro_iminopeptidase"/>
</dbReference>
<reference evidence="12 13" key="1">
    <citation type="submission" date="2017-07" db="EMBL/GenBank/DDBJ databases">
        <title>Genome sequence of Pseudomonas NEP1.</title>
        <authorList>
            <person name="Nascimento F.X."/>
        </authorList>
    </citation>
    <scope>NUCLEOTIDE SEQUENCE [LARGE SCALE GENOMIC DNA]</scope>
    <source>
        <strain evidence="12 13">NEP1</strain>
    </source>
</reference>
<dbReference type="PANTHER" id="PTHR43722">
    <property type="entry name" value="PROLINE IMINOPEPTIDASE"/>
    <property type="match status" value="1"/>
</dbReference>
<keyword evidence="8" id="KW-0645">Protease</keyword>
<comment type="similarity">
    <text evidence="3">Belongs to the peptidase S33 family.</text>
</comment>
<comment type="catalytic activity">
    <reaction evidence="1">
        <text>Release of N-terminal proline from a peptide.</text>
        <dbReference type="EC" id="3.4.11.5"/>
    </reaction>
</comment>
<organism evidence="12 13">
    <name type="scientific">Pseudomonas fluorescens</name>
    <dbReference type="NCBI Taxonomy" id="294"/>
    <lineage>
        <taxon>Bacteria</taxon>
        <taxon>Pseudomonadati</taxon>
        <taxon>Pseudomonadota</taxon>
        <taxon>Gammaproteobacteria</taxon>
        <taxon>Pseudomonadales</taxon>
        <taxon>Pseudomonadaceae</taxon>
        <taxon>Pseudomonas</taxon>
    </lineage>
</organism>
<dbReference type="EMBL" id="CP022313">
    <property type="protein sequence ID" value="AXJ05815.1"/>
    <property type="molecule type" value="Genomic_DNA"/>
</dbReference>
<gene>
    <name evidence="12" type="ORF">CFN16_17305</name>
</gene>
<dbReference type="GO" id="GO:0005737">
    <property type="term" value="C:cytoplasm"/>
    <property type="evidence" value="ECO:0007669"/>
    <property type="project" value="UniProtKB-SubCell"/>
</dbReference>
<accession>A0A345UZB3</accession>
<evidence type="ECO:0000256" key="3">
    <source>
        <dbReference type="ARBA" id="ARBA00010088"/>
    </source>
</evidence>
<dbReference type="AlphaFoldDB" id="A0A345UZB3"/>
<protein>
    <recommendedName>
        <fullName evidence="5">Proline iminopeptidase</fullName>
        <ecNumber evidence="4">3.4.11.5</ecNumber>
    </recommendedName>
    <alternativeName>
        <fullName evidence="10">Prolyl aminopeptidase</fullName>
    </alternativeName>
</protein>
<keyword evidence="7" id="KW-0963">Cytoplasm</keyword>
<dbReference type="GO" id="GO:0004177">
    <property type="term" value="F:aminopeptidase activity"/>
    <property type="evidence" value="ECO:0007669"/>
    <property type="project" value="UniProtKB-KW"/>
</dbReference>
<dbReference type="PANTHER" id="PTHR43722:SF1">
    <property type="entry name" value="PROLINE IMINOPEPTIDASE"/>
    <property type="match status" value="1"/>
</dbReference>
<dbReference type="InterPro" id="IPR000073">
    <property type="entry name" value="AB_hydrolase_1"/>
</dbReference>
<dbReference type="Proteomes" id="UP000254535">
    <property type="component" value="Chromosome"/>
</dbReference>
<evidence type="ECO:0000256" key="7">
    <source>
        <dbReference type="ARBA" id="ARBA00022490"/>
    </source>
</evidence>
<proteinExistence type="inferred from homology"/>
<dbReference type="Gene3D" id="3.40.50.1820">
    <property type="entry name" value="alpha/beta hydrolase"/>
    <property type="match status" value="1"/>
</dbReference>
<evidence type="ECO:0000256" key="6">
    <source>
        <dbReference type="ARBA" id="ARBA00022438"/>
    </source>
</evidence>
<dbReference type="SUPFAM" id="SSF53474">
    <property type="entry name" value="alpha/beta-Hydrolases"/>
    <property type="match status" value="1"/>
</dbReference>
<dbReference type="EC" id="3.4.11.5" evidence="4"/>
<evidence type="ECO:0000259" key="11">
    <source>
        <dbReference type="Pfam" id="PF00561"/>
    </source>
</evidence>
<name>A0A345UZB3_PSEFL</name>
<sequence>MSFSLHSRGYYPAGDGHQLYWERHGVPGHEPVFFLHGGPGGRISRHHLQFFDLGRFDIILFDQRGCGRSTPYGELQDNTTGLCVEDIDSLRQHFGFEKISVLGVSWGSWLAIQYQQRYPQNLLKTTLVSVFVPFADNVRAYDQALNDGLTQSPESSPGQRARDIYRILGEGRPSQQHRAAIEWLNAVLRRTGQTICPDTLERFVDQEAVLAIRLELHYHLQNYCFTPKDEDLTLDDNTLLIQGIRDTHGMASVRWLRQRMNIHCRLLHAGHNAFENALLKAVRRAVKREIEG</sequence>
<dbReference type="GO" id="GO:0006508">
    <property type="term" value="P:proteolysis"/>
    <property type="evidence" value="ECO:0007669"/>
    <property type="project" value="UniProtKB-KW"/>
</dbReference>
<evidence type="ECO:0000256" key="2">
    <source>
        <dbReference type="ARBA" id="ARBA00004496"/>
    </source>
</evidence>
<comment type="subcellular location">
    <subcellularLocation>
        <location evidence="2">Cytoplasm</location>
    </subcellularLocation>
</comment>
<dbReference type="RefSeq" id="WP_115078484.1">
    <property type="nucleotide sequence ID" value="NZ_CP022313.1"/>
</dbReference>
<dbReference type="InterPro" id="IPR029058">
    <property type="entry name" value="AB_hydrolase_fold"/>
</dbReference>
<evidence type="ECO:0000313" key="13">
    <source>
        <dbReference type="Proteomes" id="UP000254535"/>
    </source>
</evidence>
<dbReference type="Pfam" id="PF00561">
    <property type="entry name" value="Abhydrolase_1"/>
    <property type="match status" value="1"/>
</dbReference>
<evidence type="ECO:0000256" key="9">
    <source>
        <dbReference type="ARBA" id="ARBA00022801"/>
    </source>
</evidence>
<evidence type="ECO:0000256" key="1">
    <source>
        <dbReference type="ARBA" id="ARBA00001585"/>
    </source>
</evidence>
<evidence type="ECO:0000256" key="10">
    <source>
        <dbReference type="ARBA" id="ARBA00029605"/>
    </source>
</evidence>